<proteinExistence type="inferred from homology"/>
<protein>
    <submittedName>
        <fullName evidence="13">Uncharacterized protein</fullName>
    </submittedName>
</protein>
<dbReference type="GO" id="GO:0015280">
    <property type="term" value="F:ligand-gated sodium channel activity"/>
    <property type="evidence" value="ECO:0007669"/>
    <property type="project" value="TreeGrafter"/>
</dbReference>
<evidence type="ECO:0000256" key="6">
    <source>
        <dbReference type="ARBA" id="ARBA00023053"/>
    </source>
</evidence>
<keyword evidence="9 11" id="KW-0739">Sodium transport</keyword>
<dbReference type="GeneID" id="119727536"/>
<evidence type="ECO:0000256" key="4">
    <source>
        <dbReference type="ARBA" id="ARBA00022692"/>
    </source>
</evidence>
<dbReference type="AlphaFoldDB" id="A0A913ZUZ1"/>
<keyword evidence="8 12" id="KW-0472">Membrane</keyword>
<evidence type="ECO:0000256" key="12">
    <source>
        <dbReference type="SAM" id="Phobius"/>
    </source>
</evidence>
<evidence type="ECO:0000313" key="13">
    <source>
        <dbReference type="EnsemblMetazoa" id="XP_038055372.1"/>
    </source>
</evidence>
<keyword evidence="6" id="KW-0915">Sodium</keyword>
<sequence length="517" mass="59018">MDYCDYEADGDAAAAPKRVFTEQTSLNEGVRPAAADEDGDVPNNWRRKNTVWRIERKKEHLFHQFMENTTLHGVKYVTNPAHSKQRRLIWMVLFVIMLVIVSCAIFSHFQEYFAYATKTVITYKTPHKTSFPSVVICNCNKFRISALNGSQWEELLPMVNTNGVYYSEQIEKLKAGKYFNVNAEEELRIKGANYRELGLALSHEFEGMLLDCRWAGRYRCSAANFTQVWTDFGVCYVFNGQDTTRVDDDGEGLMADNTGLDGGLWVRLNVEQSEHASSNTGSCFKVAIQPRGDVYFVRDAGRTVQPGYHSIIGLKKQVRKSMESPYDTHCRKDGLKYYNGYSINACRMECLTNDTMEKCGCIAPFMPESSGFPYCDLITLITCVAHRIGFPYCECNTPCSEILYDERVSYSQAPSIDSNKEVQMLFNWSKEEVSENILEISIYFEDLREQWTIQEAAYGLTALMSSIGGELGLCLGGSIITVFEFADYLLTRQALHFRLFKRKFSNVGRLKRRDHPV</sequence>
<dbReference type="GO" id="GO:0005886">
    <property type="term" value="C:plasma membrane"/>
    <property type="evidence" value="ECO:0007669"/>
    <property type="project" value="TreeGrafter"/>
</dbReference>
<evidence type="ECO:0000256" key="11">
    <source>
        <dbReference type="RuleBase" id="RU000679"/>
    </source>
</evidence>
<keyword evidence="2 11" id="KW-0813">Transport</keyword>
<dbReference type="Gene3D" id="1.10.287.770">
    <property type="entry name" value="YojJ-like"/>
    <property type="match status" value="1"/>
</dbReference>
<keyword evidence="4 11" id="KW-0812">Transmembrane</keyword>
<dbReference type="Gene3D" id="2.60.470.10">
    <property type="entry name" value="Acid-sensing ion channels like domains"/>
    <property type="match status" value="1"/>
</dbReference>
<evidence type="ECO:0000256" key="8">
    <source>
        <dbReference type="ARBA" id="ARBA00023136"/>
    </source>
</evidence>
<evidence type="ECO:0000256" key="1">
    <source>
        <dbReference type="ARBA" id="ARBA00004141"/>
    </source>
</evidence>
<accession>A0A913ZUZ1</accession>
<keyword evidence="7 11" id="KW-0406">Ion transport</keyword>
<evidence type="ECO:0000256" key="7">
    <source>
        <dbReference type="ARBA" id="ARBA00023065"/>
    </source>
</evidence>
<keyword evidence="3 11" id="KW-0894">Sodium channel</keyword>
<evidence type="ECO:0000313" key="14">
    <source>
        <dbReference type="Proteomes" id="UP000887568"/>
    </source>
</evidence>
<evidence type="ECO:0000256" key="5">
    <source>
        <dbReference type="ARBA" id="ARBA00022989"/>
    </source>
</evidence>
<evidence type="ECO:0000256" key="2">
    <source>
        <dbReference type="ARBA" id="ARBA00022448"/>
    </source>
</evidence>
<dbReference type="PANTHER" id="PTHR11690">
    <property type="entry name" value="AMILORIDE-SENSITIVE SODIUM CHANNEL-RELATED"/>
    <property type="match status" value="1"/>
</dbReference>
<dbReference type="PANTHER" id="PTHR11690:SF293">
    <property type="entry name" value="ACID-SENSING ION CHANNEL 1"/>
    <property type="match status" value="1"/>
</dbReference>
<dbReference type="PRINTS" id="PR01078">
    <property type="entry name" value="AMINACHANNEL"/>
</dbReference>
<dbReference type="Pfam" id="PF00858">
    <property type="entry name" value="ASC"/>
    <property type="match status" value="1"/>
</dbReference>
<dbReference type="OMA" id="ACRMECL"/>
<evidence type="ECO:0000256" key="3">
    <source>
        <dbReference type="ARBA" id="ARBA00022461"/>
    </source>
</evidence>
<keyword evidence="10 11" id="KW-0407">Ion channel</keyword>
<feature type="transmembrane region" description="Helical" evidence="12">
    <location>
        <begin position="88"/>
        <end position="109"/>
    </location>
</feature>
<comment type="similarity">
    <text evidence="11">Belongs to the amiloride-sensitive sodium channel (TC 1.A.6) family.</text>
</comment>
<keyword evidence="14" id="KW-1185">Reference proteome</keyword>
<keyword evidence="5 12" id="KW-1133">Transmembrane helix</keyword>
<name>A0A913ZUZ1_PATMI</name>
<dbReference type="InterPro" id="IPR001873">
    <property type="entry name" value="ENaC"/>
</dbReference>
<dbReference type="EnsemblMetazoa" id="XM_038199444.1">
    <property type="protein sequence ID" value="XP_038055372.1"/>
    <property type="gene ID" value="LOC119727536"/>
</dbReference>
<dbReference type="RefSeq" id="XP_038055372.1">
    <property type="nucleotide sequence ID" value="XM_038199444.1"/>
</dbReference>
<comment type="subcellular location">
    <subcellularLocation>
        <location evidence="1">Membrane</location>
        <topology evidence="1">Multi-pass membrane protein</topology>
    </subcellularLocation>
</comment>
<reference evidence="13" key="1">
    <citation type="submission" date="2022-11" db="UniProtKB">
        <authorList>
            <consortium name="EnsemblMetazoa"/>
        </authorList>
    </citation>
    <scope>IDENTIFICATION</scope>
</reference>
<organism evidence="13 14">
    <name type="scientific">Patiria miniata</name>
    <name type="common">Bat star</name>
    <name type="synonym">Asterina miniata</name>
    <dbReference type="NCBI Taxonomy" id="46514"/>
    <lineage>
        <taxon>Eukaryota</taxon>
        <taxon>Metazoa</taxon>
        <taxon>Echinodermata</taxon>
        <taxon>Eleutherozoa</taxon>
        <taxon>Asterozoa</taxon>
        <taxon>Asteroidea</taxon>
        <taxon>Valvatacea</taxon>
        <taxon>Valvatida</taxon>
        <taxon>Asterinidae</taxon>
        <taxon>Patiria</taxon>
    </lineage>
</organism>
<evidence type="ECO:0000256" key="9">
    <source>
        <dbReference type="ARBA" id="ARBA00023201"/>
    </source>
</evidence>
<dbReference type="OrthoDB" id="6021021at2759"/>
<dbReference type="Proteomes" id="UP000887568">
    <property type="component" value="Unplaced"/>
</dbReference>
<evidence type="ECO:0000256" key="10">
    <source>
        <dbReference type="ARBA" id="ARBA00023303"/>
    </source>
</evidence>